<accession>A0A2W5KUY2</accession>
<comment type="caution">
    <text evidence="1">The sequence shown here is derived from an EMBL/GenBank/DDBJ whole genome shotgun (WGS) entry which is preliminary data.</text>
</comment>
<evidence type="ECO:0000313" key="2">
    <source>
        <dbReference type="Proteomes" id="UP000248597"/>
    </source>
</evidence>
<sequence length="411" mass="46296">METFTDKDIIGEPKLSYTDITGRTLARYFASEGHEVGLFDEGYDTLRRLVEHALKTKPFNHGLSSEFLEEQIFDWWIESYGADSPTSLADHLIATASAALAEHQLIIPISAVQIERPFRIGDVLVSPMNKKMLAEMGKVAKENNPEQADLIDKRINKFVRELGHLTGVQVKVFGEAEFAKAHAQRRAFQIAEMFRFMSPAAVSWNVAFPCLPHGCHNNRTTTVLTIADDMITNLSQGLLDYGMFSWRMTFAELDRDMNAGFSNFSAFFESAPLTPFQERVGKAISAFSEGVASHNVNNRLIYAMSSLEHLFLRDEQEPIQSGVGDRIAFLIEKDPGKRRAIVSNFKKAYALRSKQVHHLSTVDDEKTLSEFFKNAWMALLRAMELMPNFHTSIEFLDAIETVKYGGIPTKG</sequence>
<gene>
    <name evidence="1" type="ORF">DI569_14300</name>
</gene>
<reference evidence="1 2" key="1">
    <citation type="submission" date="2017-08" db="EMBL/GenBank/DDBJ databases">
        <title>Infants hospitalized years apart are colonized by the same room-sourced microbial strains.</title>
        <authorList>
            <person name="Brooks B."/>
            <person name="Olm M.R."/>
            <person name="Firek B.A."/>
            <person name="Baker R."/>
            <person name="Thomas B.C."/>
            <person name="Morowitz M.J."/>
            <person name="Banfield J.F."/>
        </authorList>
    </citation>
    <scope>NUCLEOTIDE SEQUENCE [LARGE SCALE GENOMIC DNA]</scope>
    <source>
        <strain evidence="1">S2_005_003_R2_47</strain>
    </source>
</reference>
<dbReference type="Proteomes" id="UP000248597">
    <property type="component" value="Unassembled WGS sequence"/>
</dbReference>
<dbReference type="AlphaFoldDB" id="A0A2W5KUY2"/>
<dbReference type="EMBL" id="QFPJ01000046">
    <property type="protein sequence ID" value="PZQ20786.1"/>
    <property type="molecule type" value="Genomic_DNA"/>
</dbReference>
<organism evidence="1 2">
    <name type="scientific">Sphingopyxis macrogoltabida</name>
    <name type="common">Sphingomonas macrogoltabidus</name>
    <dbReference type="NCBI Taxonomy" id="33050"/>
    <lineage>
        <taxon>Bacteria</taxon>
        <taxon>Pseudomonadati</taxon>
        <taxon>Pseudomonadota</taxon>
        <taxon>Alphaproteobacteria</taxon>
        <taxon>Sphingomonadales</taxon>
        <taxon>Sphingomonadaceae</taxon>
        <taxon>Sphingopyxis</taxon>
    </lineage>
</organism>
<proteinExistence type="predicted"/>
<name>A0A2W5KUY2_SPHMC</name>
<protein>
    <submittedName>
        <fullName evidence="1">Uncharacterized protein</fullName>
    </submittedName>
</protein>
<evidence type="ECO:0000313" key="1">
    <source>
        <dbReference type="EMBL" id="PZQ20786.1"/>
    </source>
</evidence>